<name>A0A8A1MQJ0_AJECA</name>
<evidence type="ECO:0000313" key="2">
    <source>
        <dbReference type="EMBL" id="QSS66863.1"/>
    </source>
</evidence>
<dbReference type="AlphaFoldDB" id="A0A8A1MQJ0"/>
<dbReference type="EMBL" id="CP069116">
    <property type="protein sequence ID" value="QSS66863.1"/>
    <property type="molecule type" value="Genomic_DNA"/>
</dbReference>
<proteinExistence type="predicted"/>
<reference evidence="2" key="1">
    <citation type="submission" date="2021-01" db="EMBL/GenBank/DDBJ databases">
        <title>Chromosome-level genome assembly of a human fungal pathogen reveals clustering of transcriptionally co-regulated genes.</title>
        <authorList>
            <person name="Voorhies M."/>
            <person name="Cohen S."/>
            <person name="Shea T.P."/>
            <person name="Petrus S."/>
            <person name="Munoz J.F."/>
            <person name="Poplawski S."/>
            <person name="Goldman W.E."/>
            <person name="Michael T."/>
            <person name="Cuomo C.A."/>
            <person name="Sil A."/>
            <person name="Beyhan S."/>
        </authorList>
    </citation>
    <scope>NUCLEOTIDE SEQUENCE</scope>
    <source>
        <strain evidence="2">WU24</strain>
    </source>
</reference>
<organism evidence="2 3">
    <name type="scientific">Ajellomyces capsulatus</name>
    <name type="common">Darling's disease fungus</name>
    <name type="synonym">Histoplasma capsulatum</name>
    <dbReference type="NCBI Taxonomy" id="5037"/>
    <lineage>
        <taxon>Eukaryota</taxon>
        <taxon>Fungi</taxon>
        <taxon>Dikarya</taxon>
        <taxon>Ascomycota</taxon>
        <taxon>Pezizomycotina</taxon>
        <taxon>Eurotiomycetes</taxon>
        <taxon>Eurotiomycetidae</taxon>
        <taxon>Onygenales</taxon>
        <taxon>Ajellomycetaceae</taxon>
        <taxon>Histoplasma</taxon>
    </lineage>
</organism>
<dbReference type="VEuPathDB" id="FungiDB:I7I51_03075"/>
<evidence type="ECO:0000313" key="3">
    <source>
        <dbReference type="Proteomes" id="UP000663671"/>
    </source>
</evidence>
<protein>
    <submittedName>
        <fullName evidence="2">Uncharacterized protein</fullName>
    </submittedName>
</protein>
<sequence>MGCDVVASTTRQLLGPEPDSNKLEAGCGGAAETRSPEKKKKCDVGGSPFRGRGSYDVGVEDEGRPRPYFGLAESARERAKTVVWREEAKGRSLLGNMAQRTLHNDNSLGCNTTTTTTAAAAAAAAAVAPAQFCSSSHPPAATGREDEARRVSPWFCFGFGMAR</sequence>
<accession>A0A8A1MQJ0</accession>
<evidence type="ECO:0000256" key="1">
    <source>
        <dbReference type="SAM" id="MobiDB-lite"/>
    </source>
</evidence>
<feature type="compositionally biased region" description="Basic and acidic residues" evidence="1">
    <location>
        <begin position="34"/>
        <end position="43"/>
    </location>
</feature>
<feature type="region of interest" description="Disordered" evidence="1">
    <location>
        <begin position="1"/>
        <end position="66"/>
    </location>
</feature>
<gene>
    <name evidence="2" type="ORF">I7I51_03075</name>
</gene>
<dbReference type="Proteomes" id="UP000663671">
    <property type="component" value="Chromosome 6"/>
</dbReference>